<protein>
    <recommendedName>
        <fullName evidence="2">Lipoprotein</fullName>
    </recommendedName>
</protein>
<dbReference type="EMBL" id="LR796345">
    <property type="protein sequence ID" value="CAB4138593.1"/>
    <property type="molecule type" value="Genomic_DNA"/>
</dbReference>
<organism evidence="1">
    <name type="scientific">uncultured Caudovirales phage</name>
    <dbReference type="NCBI Taxonomy" id="2100421"/>
    <lineage>
        <taxon>Viruses</taxon>
        <taxon>Duplodnaviria</taxon>
        <taxon>Heunggongvirae</taxon>
        <taxon>Uroviricota</taxon>
        <taxon>Caudoviricetes</taxon>
        <taxon>Peduoviridae</taxon>
        <taxon>Maltschvirus</taxon>
        <taxon>Maltschvirus maltsch</taxon>
    </lineage>
</organism>
<reference evidence="1" key="1">
    <citation type="submission" date="2020-04" db="EMBL/GenBank/DDBJ databases">
        <authorList>
            <person name="Chiriac C."/>
            <person name="Salcher M."/>
            <person name="Ghai R."/>
            <person name="Kavagutti S V."/>
        </authorList>
    </citation>
    <scope>NUCLEOTIDE SEQUENCE</scope>
</reference>
<name>A0A6J5LZD9_9CAUD</name>
<evidence type="ECO:0000313" key="1">
    <source>
        <dbReference type="EMBL" id="CAB4138593.1"/>
    </source>
</evidence>
<evidence type="ECO:0008006" key="2">
    <source>
        <dbReference type="Google" id="ProtNLM"/>
    </source>
</evidence>
<accession>A0A6J5LZD9</accession>
<sequence length="61" mass="6432">MKKTIFTAIVIATMFAVSCNSKGTNDTVPTTDSTEVVIDSTCVDNNDTTHVVKADTSCCAD</sequence>
<proteinExistence type="predicted"/>
<gene>
    <name evidence="1" type="ORF">UFOVP331_153</name>
</gene>
<dbReference type="PROSITE" id="PS51257">
    <property type="entry name" value="PROKAR_LIPOPROTEIN"/>
    <property type="match status" value="1"/>
</dbReference>